<dbReference type="GO" id="GO:0004359">
    <property type="term" value="F:glutaminase activity"/>
    <property type="evidence" value="ECO:0007669"/>
    <property type="project" value="UniProtKB-UniRule"/>
</dbReference>
<feature type="region of interest" description="Disordered" evidence="3">
    <location>
        <begin position="252"/>
        <end position="281"/>
    </location>
</feature>
<dbReference type="InterPro" id="IPR033949">
    <property type="entry name" value="CobQ_GATase1"/>
</dbReference>
<comment type="pathway">
    <text evidence="2">Cell wall biogenesis; peptidoglycan biosynthesis.</text>
</comment>
<dbReference type="Proteomes" id="UP000238164">
    <property type="component" value="Chromosome 1"/>
</dbReference>
<dbReference type="PANTHER" id="PTHR21343:SF9">
    <property type="entry name" value="LIPID II ISOGLUTAMINYL SYNTHASE (GLUTAMINE-HYDROLYZING) SUBUNIT GATD"/>
    <property type="match status" value="1"/>
</dbReference>
<feature type="binding site" evidence="2">
    <location>
        <position position="128"/>
    </location>
    <ligand>
        <name>substrate</name>
    </ligand>
</feature>
<organism evidence="5 6">
    <name type="scientific">Micropruina glycogenica</name>
    <dbReference type="NCBI Taxonomy" id="75385"/>
    <lineage>
        <taxon>Bacteria</taxon>
        <taxon>Bacillati</taxon>
        <taxon>Actinomycetota</taxon>
        <taxon>Actinomycetes</taxon>
        <taxon>Propionibacteriales</taxon>
        <taxon>Nocardioidaceae</taxon>
        <taxon>Micropruina</taxon>
    </lineage>
</organism>
<dbReference type="GO" id="GO:0009236">
    <property type="term" value="P:cobalamin biosynthetic process"/>
    <property type="evidence" value="ECO:0007669"/>
    <property type="project" value="InterPro"/>
</dbReference>
<name>A0A2N9JBL5_9ACTN</name>
<feature type="domain" description="CobB/CobQ-like glutamine amidotransferase" evidence="4">
    <location>
        <begin position="7"/>
        <end position="201"/>
    </location>
</feature>
<feature type="active site" evidence="2">
    <location>
        <position position="194"/>
    </location>
</feature>
<keyword evidence="2" id="KW-0573">Peptidoglycan synthesis</keyword>
<evidence type="ECO:0000256" key="2">
    <source>
        <dbReference type="HAMAP-Rule" id="MF_02213"/>
    </source>
</evidence>
<dbReference type="EC" id="6.3.5.13" evidence="2"/>
<dbReference type="Gene3D" id="3.40.630.30">
    <property type="match status" value="1"/>
</dbReference>
<dbReference type="SUPFAM" id="SSF52317">
    <property type="entry name" value="Class I glutamine amidotransferase-like"/>
    <property type="match status" value="1"/>
</dbReference>
<dbReference type="GO" id="GO:0008360">
    <property type="term" value="P:regulation of cell shape"/>
    <property type="evidence" value="ECO:0007669"/>
    <property type="project" value="UniProtKB-KW"/>
</dbReference>
<keyword evidence="2" id="KW-0133">Cell shape</keyword>
<dbReference type="PANTHER" id="PTHR21343">
    <property type="entry name" value="DETHIOBIOTIN SYNTHETASE"/>
    <property type="match status" value="1"/>
</dbReference>
<reference evidence="5 6" key="1">
    <citation type="submission" date="2018-02" db="EMBL/GenBank/DDBJ databases">
        <authorList>
            <person name="Cohen D.B."/>
            <person name="Kent A.D."/>
        </authorList>
    </citation>
    <scope>NUCLEOTIDE SEQUENCE [LARGE SCALE GENOMIC DNA]</scope>
    <source>
        <strain evidence="5">1</strain>
    </source>
</reference>
<dbReference type="KEGG" id="mgg:MPLG2_0495"/>
<dbReference type="GO" id="GO:0140282">
    <property type="term" value="F:carbon-nitrogen ligase activity on lipid II"/>
    <property type="evidence" value="ECO:0007669"/>
    <property type="project" value="UniProtKB-UniRule"/>
</dbReference>
<keyword evidence="2" id="KW-0961">Cell wall biogenesis/degradation</keyword>
<dbReference type="InterPro" id="IPR029062">
    <property type="entry name" value="Class_I_gatase-like"/>
</dbReference>
<gene>
    <name evidence="2" type="primary">gatD</name>
    <name evidence="5" type="ORF">MPLG2_0495</name>
</gene>
<dbReference type="AlphaFoldDB" id="A0A2N9JBL5"/>
<dbReference type="InterPro" id="IPR011698">
    <property type="entry name" value="GATase_3"/>
</dbReference>
<comment type="similarity">
    <text evidence="2">Belongs to the CobB/CobQ family. GatD subfamily.</text>
</comment>
<evidence type="ECO:0000256" key="3">
    <source>
        <dbReference type="SAM" id="MobiDB-lite"/>
    </source>
</evidence>
<comment type="catalytic activity">
    <reaction evidence="2">
        <text>L-glutamine + H2O = L-glutamate + NH4(+)</text>
        <dbReference type="Rhea" id="RHEA:15889"/>
        <dbReference type="ChEBI" id="CHEBI:15377"/>
        <dbReference type="ChEBI" id="CHEBI:28938"/>
        <dbReference type="ChEBI" id="CHEBI:29985"/>
        <dbReference type="ChEBI" id="CHEBI:58359"/>
        <dbReference type="EC" id="3.5.1.2"/>
    </reaction>
</comment>
<keyword evidence="2" id="KW-0436">Ligase</keyword>
<comment type="function">
    <text evidence="2">The lipid II isoglutaminyl synthase complex catalyzes the formation of alpha-D-isoglutamine in the cell wall lipid II stem peptide. The GatD subunit catalyzes the hydrolysis of glutamine to glutamate and ammonia. The resulting ammonia molecule is channeled to the active site of MurT.</text>
</comment>
<dbReference type="InterPro" id="IPR043702">
    <property type="entry name" value="Lipid_II_synth_GatD"/>
</dbReference>
<accession>A0A2N9JBL5</accession>
<feature type="active site" description="Nucleophile" evidence="2">
    <location>
        <position position="93"/>
    </location>
</feature>
<dbReference type="InterPro" id="IPR016181">
    <property type="entry name" value="Acyl_CoA_acyltransferase"/>
</dbReference>
<evidence type="ECO:0000313" key="6">
    <source>
        <dbReference type="Proteomes" id="UP000238164"/>
    </source>
</evidence>
<evidence type="ECO:0000313" key="5">
    <source>
        <dbReference type="EMBL" id="SPD85531.1"/>
    </source>
</evidence>
<evidence type="ECO:0000259" key="4">
    <source>
        <dbReference type="Pfam" id="PF07685"/>
    </source>
</evidence>
<dbReference type="SUPFAM" id="SSF55729">
    <property type="entry name" value="Acyl-CoA N-acyltransferases (Nat)"/>
    <property type="match status" value="1"/>
</dbReference>
<dbReference type="GO" id="GO:0071555">
    <property type="term" value="P:cell wall organization"/>
    <property type="evidence" value="ECO:0007669"/>
    <property type="project" value="UniProtKB-KW"/>
</dbReference>
<dbReference type="UniPathway" id="UPA00219"/>
<dbReference type="EMBL" id="LT985188">
    <property type="protein sequence ID" value="SPD85531.1"/>
    <property type="molecule type" value="Genomic_DNA"/>
</dbReference>
<keyword evidence="1 2" id="KW-0315">Glutamine amidotransferase</keyword>
<dbReference type="HAMAP" id="MF_02213">
    <property type="entry name" value="Lipid_II_synth_GatD"/>
    <property type="match status" value="1"/>
</dbReference>
<dbReference type="GO" id="GO:0009252">
    <property type="term" value="P:peptidoglycan biosynthetic process"/>
    <property type="evidence" value="ECO:0007669"/>
    <property type="project" value="UniProtKB-UniRule"/>
</dbReference>
<keyword evidence="2" id="KW-0378">Hydrolase</keyword>
<dbReference type="Gene3D" id="3.40.50.880">
    <property type="match status" value="1"/>
</dbReference>
<proteinExistence type="inferred from homology"/>
<evidence type="ECO:0000256" key="1">
    <source>
        <dbReference type="ARBA" id="ARBA00022962"/>
    </source>
</evidence>
<comment type="subunit">
    <text evidence="2">Forms a heterodimer with MurT.</text>
</comment>
<sequence>MSNPVEIVLIYQSLLGIYGDRGNAMVLLKRLQWRGIEATLTVVDPGDEVPATGSVYLLGGGEDAAQVSAVKALKADGNLFRALDDGATLFAVCAGYQICGNTFTIGEHDEVIEGLGLLDVDTRRGSVRAVGELLTRWTRQDGTDVLLTGFENHGGFTTVGPAATALASVEIGIGNANDGTEGAVQGRVIGTYPHGPVLARNAALADHVLSVALDRELEPIDRPEIDELHRQRVEFVRKQGQRRWPLPVIPAKAGISPSQRRPRLPSMTETDAQPFVPADFEPPRHLVTDRFRLEPLGPEHNEADLAAWSSSITHIRSTPGYPDGDWPPEQGMTPERNLADLTRHRADFEARRGFTFTVLDPADGDVIGCVYIYPTRQPGHDVEVQSWVRVDHAAHDDELAQAVADWLAADWPWRSPYRYGR</sequence>
<dbReference type="PROSITE" id="PS51274">
    <property type="entry name" value="GATASE_COBBQ"/>
    <property type="match status" value="1"/>
</dbReference>
<dbReference type="Pfam" id="PF07685">
    <property type="entry name" value="GATase_3"/>
    <property type="match status" value="1"/>
</dbReference>
<dbReference type="CDD" id="cd01750">
    <property type="entry name" value="GATase1_CobQ"/>
    <property type="match status" value="1"/>
</dbReference>
<comment type="catalytic activity">
    <reaction evidence="2">
        <text>beta-D-GlcNAc-(1-&gt;4)-Mur2Ac(oyl-L-Ala-gamma-D-Glu-L-Lys-D-Ala-D-Ala)-di-trans,octa-cis-undecaprenyl diphosphate + L-glutamine + ATP + H2O = beta-D-GlcNAc-(1-&gt;4)-Mur2Ac(oyl-L-Ala-D-isoglutaminyl-L-Lys-D-Ala-D-Ala)-di-trans,octa-cis-undecaprenyl diphosphate + L-glutamate + ADP + phosphate + H(+)</text>
        <dbReference type="Rhea" id="RHEA:57928"/>
        <dbReference type="ChEBI" id="CHEBI:15377"/>
        <dbReference type="ChEBI" id="CHEBI:15378"/>
        <dbReference type="ChEBI" id="CHEBI:29985"/>
        <dbReference type="ChEBI" id="CHEBI:30616"/>
        <dbReference type="ChEBI" id="CHEBI:43474"/>
        <dbReference type="ChEBI" id="CHEBI:58359"/>
        <dbReference type="ChEBI" id="CHEBI:60033"/>
        <dbReference type="ChEBI" id="CHEBI:62233"/>
        <dbReference type="ChEBI" id="CHEBI:456216"/>
        <dbReference type="EC" id="6.3.5.13"/>
    </reaction>
</comment>
<keyword evidence="6" id="KW-1185">Reference proteome</keyword>
<dbReference type="EC" id="3.5.1.2" evidence="2"/>
<protein>
    <recommendedName>
        <fullName evidence="2">Lipid II isoglutaminyl synthase (glutamine-hydrolyzing) subunit GatD</fullName>
        <ecNumber evidence="2">6.3.5.13</ecNumber>
    </recommendedName>
    <alternativeName>
        <fullName evidence="2">Lipid II isoglutaminyl synthase glutaminase subunit</fullName>
        <ecNumber evidence="2">3.5.1.2</ecNumber>
    </alternativeName>
</protein>